<protein>
    <submittedName>
        <fullName evidence="3">Uncharacterized protein</fullName>
    </submittedName>
</protein>
<feature type="compositionally biased region" description="Polar residues" evidence="1">
    <location>
        <begin position="265"/>
        <end position="275"/>
    </location>
</feature>
<feature type="non-terminal residue" evidence="3">
    <location>
        <position position="1"/>
    </location>
</feature>
<feature type="region of interest" description="Disordered" evidence="1">
    <location>
        <begin position="261"/>
        <end position="296"/>
    </location>
</feature>
<keyword evidence="2" id="KW-0812">Transmembrane</keyword>
<evidence type="ECO:0000256" key="2">
    <source>
        <dbReference type="SAM" id="Phobius"/>
    </source>
</evidence>
<feature type="transmembrane region" description="Helical" evidence="2">
    <location>
        <begin position="644"/>
        <end position="666"/>
    </location>
</feature>
<keyword evidence="2" id="KW-0472">Membrane</keyword>
<accession>A0AAN6XG82</accession>
<dbReference type="EMBL" id="MU863925">
    <property type="protein sequence ID" value="KAK4200014.1"/>
    <property type="molecule type" value="Genomic_DNA"/>
</dbReference>
<evidence type="ECO:0000256" key="1">
    <source>
        <dbReference type="SAM" id="MobiDB-lite"/>
    </source>
</evidence>
<feature type="transmembrane region" description="Helical" evidence="2">
    <location>
        <begin position="519"/>
        <end position="537"/>
    </location>
</feature>
<proteinExistence type="predicted"/>
<organism evidence="3 4">
    <name type="scientific">Triangularia verruculosa</name>
    <dbReference type="NCBI Taxonomy" id="2587418"/>
    <lineage>
        <taxon>Eukaryota</taxon>
        <taxon>Fungi</taxon>
        <taxon>Dikarya</taxon>
        <taxon>Ascomycota</taxon>
        <taxon>Pezizomycotina</taxon>
        <taxon>Sordariomycetes</taxon>
        <taxon>Sordariomycetidae</taxon>
        <taxon>Sordariales</taxon>
        <taxon>Podosporaceae</taxon>
        <taxon>Triangularia</taxon>
    </lineage>
</organism>
<comment type="caution">
    <text evidence="3">The sequence shown here is derived from an EMBL/GenBank/DDBJ whole genome shotgun (WGS) entry which is preliminary data.</text>
</comment>
<gene>
    <name evidence="3" type="ORF">QBC40DRAFT_327869</name>
</gene>
<feature type="transmembrane region" description="Helical" evidence="2">
    <location>
        <begin position="175"/>
        <end position="199"/>
    </location>
</feature>
<feature type="transmembrane region" description="Helical" evidence="2">
    <location>
        <begin position="353"/>
        <end position="374"/>
    </location>
</feature>
<feature type="compositionally biased region" description="Low complexity" evidence="1">
    <location>
        <begin position="281"/>
        <end position="292"/>
    </location>
</feature>
<reference evidence="3" key="1">
    <citation type="journal article" date="2023" name="Mol. Phylogenet. Evol.">
        <title>Genome-scale phylogeny and comparative genomics of the fungal order Sordariales.</title>
        <authorList>
            <person name="Hensen N."/>
            <person name="Bonometti L."/>
            <person name="Westerberg I."/>
            <person name="Brannstrom I.O."/>
            <person name="Guillou S."/>
            <person name="Cros-Aarteil S."/>
            <person name="Calhoun S."/>
            <person name="Haridas S."/>
            <person name="Kuo A."/>
            <person name="Mondo S."/>
            <person name="Pangilinan J."/>
            <person name="Riley R."/>
            <person name="LaButti K."/>
            <person name="Andreopoulos B."/>
            <person name="Lipzen A."/>
            <person name="Chen C."/>
            <person name="Yan M."/>
            <person name="Daum C."/>
            <person name="Ng V."/>
            <person name="Clum A."/>
            <person name="Steindorff A."/>
            <person name="Ohm R.A."/>
            <person name="Martin F."/>
            <person name="Silar P."/>
            <person name="Natvig D.O."/>
            <person name="Lalanne C."/>
            <person name="Gautier V."/>
            <person name="Ament-Velasquez S.L."/>
            <person name="Kruys A."/>
            <person name="Hutchinson M.I."/>
            <person name="Powell A.J."/>
            <person name="Barry K."/>
            <person name="Miller A.N."/>
            <person name="Grigoriev I.V."/>
            <person name="Debuchy R."/>
            <person name="Gladieux P."/>
            <person name="Hiltunen Thoren M."/>
            <person name="Johannesson H."/>
        </authorList>
    </citation>
    <scope>NUCLEOTIDE SEQUENCE</scope>
    <source>
        <strain evidence="3">CBS 315.58</strain>
    </source>
</reference>
<keyword evidence="2" id="KW-1133">Transmembrane helix</keyword>
<dbReference type="Proteomes" id="UP001303160">
    <property type="component" value="Unassembled WGS sequence"/>
</dbReference>
<keyword evidence="4" id="KW-1185">Reference proteome</keyword>
<evidence type="ECO:0000313" key="3">
    <source>
        <dbReference type="EMBL" id="KAK4200014.1"/>
    </source>
</evidence>
<sequence>SSTSLAEIYHPFLTDLPEQAARFNPYLGGLDADMCCQLAVNESLVIVNGILTIRPGQTFYRGDIATLERFPSFPCHTKFNGSLLGPPMDFWTPYTWCRDRCPGWSVTKHDDLGNWLKPLSAWVLPSLIFCLSIPRRRRIHIPKQLFAKPMNIFGTLLYLVKIPAAALIVTIDTLVWLSVVFSIAGPILVSAAYEALLDLRILRFLQIRFNENSMSVRSRAHLLLVVLLGNLDLSPAWAHSRNLVQDLCNESLLKRPAVRMASTPGVPSTATSFSSPVPRASLSSTQSASLSPLPSPSPHYLTPVQSKLRAMLDAQASFGHTCGAAVLFYIASFIWSVYDIAESYGSYQSAHQLAFGLLWMTIPHIALLTSVLLAGSNPSVWQGVTSFAAAPIRSKVSPLGSPSPTLSPPTRRLSRLKSFLPGVPGSVAVLLFPGDDNANLTLQYKPSWVWNRGSNKLRWLGSFSAEYPPHADSIYKDVLASQGILLSCLSAIILIFIPAFFAGLVSFNTPQVGLGCRSLTILVYGGAQVLLIGLWGVKMALELRFYWEKMKRGDEKERGTMGVGVQPAQEKGVLGWIWVVLFGLGAFSGAVSSVGGTLFLMIGLYSNCLCWIPAKYWFQATTHPKAAVFWNSATQDQIYNSQTWWFPAGIAGTVFMVAIAYLGWWYQRRLRAWFSGLIEQIGVV</sequence>
<feature type="transmembrane region" description="Helical" evidence="2">
    <location>
        <begin position="573"/>
        <end position="591"/>
    </location>
</feature>
<feature type="transmembrane region" description="Helical" evidence="2">
    <location>
        <begin position="318"/>
        <end position="341"/>
    </location>
</feature>
<feature type="transmembrane region" description="Helical" evidence="2">
    <location>
        <begin position="484"/>
        <end position="507"/>
    </location>
</feature>
<name>A0AAN6XG82_9PEZI</name>
<evidence type="ECO:0000313" key="4">
    <source>
        <dbReference type="Proteomes" id="UP001303160"/>
    </source>
</evidence>
<feature type="non-terminal residue" evidence="3">
    <location>
        <position position="684"/>
    </location>
</feature>
<feature type="transmembrane region" description="Helical" evidence="2">
    <location>
        <begin position="145"/>
        <end position="169"/>
    </location>
</feature>
<dbReference type="AlphaFoldDB" id="A0AAN6XG82"/>
<reference evidence="3" key="2">
    <citation type="submission" date="2023-05" db="EMBL/GenBank/DDBJ databases">
        <authorList>
            <consortium name="Lawrence Berkeley National Laboratory"/>
            <person name="Steindorff A."/>
            <person name="Hensen N."/>
            <person name="Bonometti L."/>
            <person name="Westerberg I."/>
            <person name="Brannstrom I.O."/>
            <person name="Guillou S."/>
            <person name="Cros-Aarteil S."/>
            <person name="Calhoun S."/>
            <person name="Haridas S."/>
            <person name="Kuo A."/>
            <person name="Mondo S."/>
            <person name="Pangilinan J."/>
            <person name="Riley R."/>
            <person name="Labutti K."/>
            <person name="Andreopoulos B."/>
            <person name="Lipzen A."/>
            <person name="Chen C."/>
            <person name="Yanf M."/>
            <person name="Daum C."/>
            <person name="Ng V."/>
            <person name="Clum A."/>
            <person name="Ohm R."/>
            <person name="Martin F."/>
            <person name="Silar P."/>
            <person name="Natvig D."/>
            <person name="Lalanne C."/>
            <person name="Gautier V."/>
            <person name="Ament-Velasquez S.L."/>
            <person name="Kruys A."/>
            <person name="Hutchinson M.I."/>
            <person name="Powell A.J."/>
            <person name="Barry K."/>
            <person name="Miller A.N."/>
            <person name="Grigoriev I.V."/>
            <person name="Debuchy R."/>
            <person name="Gladieux P."/>
            <person name="Thoren M.H."/>
            <person name="Johannesson H."/>
        </authorList>
    </citation>
    <scope>NUCLEOTIDE SEQUENCE</scope>
    <source>
        <strain evidence="3">CBS 315.58</strain>
    </source>
</reference>